<accession>A0A3T0T2F4</accession>
<dbReference type="KEGG" id="rfs:C1I64_12660"/>
<name>A0A3T0T2F4_9MICO</name>
<evidence type="ECO:0000313" key="3">
    <source>
        <dbReference type="Proteomes" id="UP000285317"/>
    </source>
</evidence>
<evidence type="ECO:0000313" key="2">
    <source>
        <dbReference type="EMBL" id="AZZ52808.1"/>
    </source>
</evidence>
<evidence type="ECO:0000256" key="1">
    <source>
        <dbReference type="SAM" id="MobiDB-lite"/>
    </source>
</evidence>
<dbReference type="AlphaFoldDB" id="A0A3T0T2F4"/>
<dbReference type="Proteomes" id="UP000285317">
    <property type="component" value="Chromosome"/>
</dbReference>
<dbReference type="EMBL" id="CP028137">
    <property type="protein sequence ID" value="AZZ52808.1"/>
    <property type="molecule type" value="Genomic_DNA"/>
</dbReference>
<proteinExistence type="predicted"/>
<gene>
    <name evidence="2" type="ORF">C1I64_12660</name>
</gene>
<protein>
    <submittedName>
        <fullName evidence="2">Uncharacterized protein</fullName>
    </submittedName>
</protein>
<feature type="region of interest" description="Disordered" evidence="1">
    <location>
        <begin position="71"/>
        <end position="95"/>
    </location>
</feature>
<reference evidence="2 3" key="1">
    <citation type="submission" date="2018-03" db="EMBL/GenBank/DDBJ databases">
        <title>Bacteriophage NCPPB3778 and a type I-E CRISPR drive the evolution of the US Biological Select Agent, Rathayibacter toxicus.</title>
        <authorList>
            <person name="Davis E.W.II."/>
            <person name="Tabima J.F."/>
            <person name="Weisberg A.J."/>
            <person name="Dantas Lopes L."/>
            <person name="Wiseman M.S."/>
            <person name="Wiseman M.S."/>
            <person name="Pupko T."/>
            <person name="Belcher M.S."/>
            <person name="Sechler A.J."/>
            <person name="Tancos M.A."/>
            <person name="Schroeder B.K."/>
            <person name="Murray T.D."/>
            <person name="Luster D.G."/>
            <person name="Schneider W.L."/>
            <person name="Rogers E."/>
            <person name="Andreote F.D."/>
            <person name="Grunwald N.J."/>
            <person name="Putnam M.L."/>
            <person name="Chang J.H."/>
        </authorList>
    </citation>
    <scope>NUCLEOTIDE SEQUENCE [LARGE SCALE GENOMIC DNA]</scope>
    <source>
        <strain evidence="2 3">DSM 15932</strain>
    </source>
</reference>
<organism evidence="2 3">
    <name type="scientific">Rathayibacter festucae DSM 15932</name>
    <dbReference type="NCBI Taxonomy" id="1328866"/>
    <lineage>
        <taxon>Bacteria</taxon>
        <taxon>Bacillati</taxon>
        <taxon>Actinomycetota</taxon>
        <taxon>Actinomycetes</taxon>
        <taxon>Micrococcales</taxon>
        <taxon>Microbacteriaceae</taxon>
        <taxon>Rathayibacter</taxon>
    </lineage>
</organism>
<sequence length="95" mass="10385">MSMVSRSVSPGEWKVADRSEDLGWIRLVQYQGLPTYVCVTRDGWVVGGGDSLRDAAQAFLGWHRAQQPVRALGASRGPLRATPDRRESGRGTISS</sequence>